<dbReference type="EMBL" id="CP002105">
    <property type="protein sequence ID" value="ADL13574.1"/>
    <property type="molecule type" value="Genomic_DNA"/>
</dbReference>
<dbReference type="InterPro" id="IPR011032">
    <property type="entry name" value="GroES-like_sf"/>
</dbReference>
<keyword evidence="6" id="KW-1185">Reference proteome</keyword>
<dbReference type="SMART" id="SM00883">
    <property type="entry name" value="Cpn10"/>
    <property type="match status" value="1"/>
</dbReference>
<dbReference type="AlphaFoldDB" id="D9QT74"/>
<dbReference type="GO" id="GO:0044183">
    <property type="term" value="F:protein folding chaperone"/>
    <property type="evidence" value="ECO:0007669"/>
    <property type="project" value="InterPro"/>
</dbReference>
<dbReference type="GO" id="GO:0005524">
    <property type="term" value="F:ATP binding"/>
    <property type="evidence" value="ECO:0007669"/>
    <property type="project" value="InterPro"/>
</dbReference>
<reference evidence="5 6" key="1">
    <citation type="journal article" date="2010" name="Stand. Genomic Sci.">
        <title>Complete genome sequence of Acetohalobium arabaticum type strain (Z-7288).</title>
        <authorList>
            <person name="Sikorski J."/>
            <person name="Lapidus A."/>
            <person name="Chertkov O."/>
            <person name="Lucas S."/>
            <person name="Copeland A."/>
            <person name="Glavina Del Rio T."/>
            <person name="Nolan M."/>
            <person name="Tice H."/>
            <person name="Cheng J.F."/>
            <person name="Han C."/>
            <person name="Brambilla E."/>
            <person name="Pitluck S."/>
            <person name="Liolios K."/>
            <person name="Ivanova N."/>
            <person name="Mavromatis K."/>
            <person name="Mikhailova N."/>
            <person name="Pati A."/>
            <person name="Bruce D."/>
            <person name="Detter C."/>
            <person name="Tapia R."/>
            <person name="Goodwin L."/>
            <person name="Chen A."/>
            <person name="Palaniappan K."/>
            <person name="Land M."/>
            <person name="Hauser L."/>
            <person name="Chang Y.J."/>
            <person name="Jeffries C.D."/>
            <person name="Rohde M."/>
            <person name="Goker M."/>
            <person name="Spring S."/>
            <person name="Woyke T."/>
            <person name="Bristow J."/>
            <person name="Eisen J.A."/>
            <person name="Markowitz V."/>
            <person name="Hugenholtz P."/>
            <person name="Kyrpides N.C."/>
            <person name="Klenk H.P."/>
        </authorList>
    </citation>
    <scope>NUCLEOTIDE SEQUENCE [LARGE SCALE GENOMIC DNA]</scope>
    <source>
        <strain evidence="6">ATCC 49924 / DSM 5501 / Z-7288</strain>
    </source>
</reference>
<evidence type="ECO:0000313" key="5">
    <source>
        <dbReference type="EMBL" id="ADL13574.1"/>
    </source>
</evidence>
<evidence type="ECO:0000256" key="4">
    <source>
        <dbReference type="RuleBase" id="RU000535"/>
    </source>
</evidence>
<evidence type="ECO:0000256" key="3">
    <source>
        <dbReference type="HAMAP-Rule" id="MF_00580"/>
    </source>
</evidence>
<dbReference type="HOGENOM" id="CLU_132825_2_0_9"/>
<proteinExistence type="inferred from homology"/>
<keyword evidence="2 3" id="KW-0143">Chaperone</keyword>
<protein>
    <recommendedName>
        <fullName evidence="3">Co-chaperonin GroES</fullName>
    </recommendedName>
    <alternativeName>
        <fullName evidence="3">10 kDa chaperonin</fullName>
    </alternativeName>
    <alternativeName>
        <fullName evidence="3">Chaperonin-10</fullName>
        <shortName evidence="3">Cpn10</shortName>
    </alternativeName>
</protein>
<accession>D9QT74</accession>
<comment type="similarity">
    <text evidence="1 3 4">Belongs to the GroES chaperonin family.</text>
</comment>
<dbReference type="NCBIfam" id="NF001527">
    <property type="entry name" value="PRK00364.1-2"/>
    <property type="match status" value="1"/>
</dbReference>
<comment type="function">
    <text evidence="3 4">Together with the chaperonin GroEL, plays an essential role in assisting protein folding. The GroEL-GroES system forms a nano-cage that allows encapsulation of the non-native substrate proteins and provides a physical environment optimized to promote and accelerate protein folding. GroES binds to the apical surface of the GroEL ring, thereby capping the opening of the GroEL channel.</text>
</comment>
<dbReference type="PRINTS" id="PR00297">
    <property type="entry name" value="CHAPERONIN10"/>
</dbReference>
<comment type="subcellular location">
    <subcellularLocation>
        <location evidence="3">Cytoplasm</location>
    </subcellularLocation>
</comment>
<comment type="subunit">
    <text evidence="3">Heptamer of 7 subunits arranged in a ring. Interacts with the chaperonin GroEL.</text>
</comment>
<evidence type="ECO:0000313" key="6">
    <source>
        <dbReference type="Proteomes" id="UP000001661"/>
    </source>
</evidence>
<organism evidence="5 6">
    <name type="scientific">Acetohalobium arabaticum (strain ATCC 49924 / DSM 5501 / Z-7288)</name>
    <dbReference type="NCBI Taxonomy" id="574087"/>
    <lineage>
        <taxon>Bacteria</taxon>
        <taxon>Bacillati</taxon>
        <taxon>Bacillota</taxon>
        <taxon>Clostridia</taxon>
        <taxon>Halanaerobiales</taxon>
        <taxon>Halobacteroidaceae</taxon>
        <taxon>Acetohalobium</taxon>
    </lineage>
</organism>
<dbReference type="FunFam" id="2.30.33.40:FF:000001">
    <property type="entry name" value="10 kDa chaperonin"/>
    <property type="match status" value="1"/>
</dbReference>
<dbReference type="PANTHER" id="PTHR10772:SF58">
    <property type="entry name" value="CO-CHAPERONIN GROES"/>
    <property type="match status" value="1"/>
</dbReference>
<dbReference type="NCBIfam" id="NF001530">
    <property type="entry name" value="PRK00364.1-6"/>
    <property type="match status" value="1"/>
</dbReference>
<dbReference type="Pfam" id="PF00166">
    <property type="entry name" value="Cpn10"/>
    <property type="match status" value="1"/>
</dbReference>
<dbReference type="RefSeq" id="WP_013279017.1">
    <property type="nucleotide sequence ID" value="NC_014378.1"/>
</dbReference>
<dbReference type="CDD" id="cd00320">
    <property type="entry name" value="cpn10"/>
    <property type="match status" value="1"/>
</dbReference>
<dbReference type="eggNOG" id="COG0234">
    <property type="taxonomic scope" value="Bacteria"/>
</dbReference>
<dbReference type="KEGG" id="aar:Acear_2084"/>
<dbReference type="OrthoDB" id="9806791at2"/>
<dbReference type="NCBIfam" id="NF001531">
    <property type="entry name" value="PRK00364.2-2"/>
    <property type="match status" value="1"/>
</dbReference>
<evidence type="ECO:0000256" key="1">
    <source>
        <dbReference type="ARBA" id="ARBA00006975"/>
    </source>
</evidence>
<dbReference type="NCBIfam" id="NF001534">
    <property type="entry name" value="PRK00364.2-5"/>
    <property type="match status" value="1"/>
</dbReference>
<sequence length="96" mass="10486">MEIKPLGDRVVVKDIEAEEETTESGIVLPESAKEEPQEGEVVAVGAGKKLDNGERLTMDVSEGDRVIYGKYAGTEIEFDGEEYLVISEKDVLAIVE</sequence>
<dbReference type="HAMAP" id="MF_00580">
    <property type="entry name" value="CH10"/>
    <property type="match status" value="1"/>
</dbReference>
<dbReference type="Proteomes" id="UP000001661">
    <property type="component" value="Chromosome"/>
</dbReference>
<name>D9QT74_ACEAZ</name>
<evidence type="ECO:0000256" key="2">
    <source>
        <dbReference type="ARBA" id="ARBA00023186"/>
    </source>
</evidence>
<dbReference type="NCBIfam" id="NF001533">
    <property type="entry name" value="PRK00364.2-4"/>
    <property type="match status" value="1"/>
</dbReference>
<gene>
    <name evidence="3" type="primary">groES</name>
    <name evidence="3" type="synonym">groS</name>
    <name evidence="5" type="ordered locus">Acear_2084</name>
</gene>
<dbReference type="InterPro" id="IPR037124">
    <property type="entry name" value="Chaperonin_GroES_sf"/>
</dbReference>
<dbReference type="InterPro" id="IPR020818">
    <property type="entry name" value="Chaperonin_GroES"/>
</dbReference>
<dbReference type="Gene3D" id="2.30.33.40">
    <property type="entry name" value="GroES chaperonin"/>
    <property type="match status" value="1"/>
</dbReference>
<dbReference type="GO" id="GO:0051087">
    <property type="term" value="F:protein-folding chaperone binding"/>
    <property type="evidence" value="ECO:0007669"/>
    <property type="project" value="TreeGrafter"/>
</dbReference>
<dbReference type="GO" id="GO:0005737">
    <property type="term" value="C:cytoplasm"/>
    <property type="evidence" value="ECO:0007669"/>
    <property type="project" value="UniProtKB-SubCell"/>
</dbReference>
<dbReference type="SUPFAM" id="SSF50129">
    <property type="entry name" value="GroES-like"/>
    <property type="match status" value="1"/>
</dbReference>
<dbReference type="GO" id="GO:0046872">
    <property type="term" value="F:metal ion binding"/>
    <property type="evidence" value="ECO:0007669"/>
    <property type="project" value="TreeGrafter"/>
</dbReference>
<dbReference type="STRING" id="574087.Acear_2084"/>
<dbReference type="PANTHER" id="PTHR10772">
    <property type="entry name" value="10 KDA HEAT SHOCK PROTEIN"/>
    <property type="match status" value="1"/>
</dbReference>
<keyword evidence="3" id="KW-0963">Cytoplasm</keyword>
<dbReference type="GO" id="GO:0051082">
    <property type="term" value="F:unfolded protein binding"/>
    <property type="evidence" value="ECO:0007669"/>
    <property type="project" value="TreeGrafter"/>
</dbReference>